<dbReference type="InterPro" id="IPR050810">
    <property type="entry name" value="Bact_Secretion_Sys_Channel"/>
</dbReference>
<dbReference type="STRING" id="288004.AL038_00095"/>
<evidence type="ECO:0000256" key="2">
    <source>
        <dbReference type="SAM" id="SignalP"/>
    </source>
</evidence>
<name>A0A2N9YCV4_9GAMM</name>
<dbReference type="GO" id="GO:0015627">
    <property type="term" value="C:type II protein secretion system complex"/>
    <property type="evidence" value="ECO:0007669"/>
    <property type="project" value="TreeGrafter"/>
</dbReference>
<dbReference type="Proteomes" id="UP000234271">
    <property type="component" value="Chromosome"/>
</dbReference>
<dbReference type="InterPro" id="IPR004846">
    <property type="entry name" value="T2SS/T3SS_dom"/>
</dbReference>
<dbReference type="GO" id="GO:0009306">
    <property type="term" value="P:protein secretion"/>
    <property type="evidence" value="ECO:0007669"/>
    <property type="project" value="InterPro"/>
</dbReference>
<dbReference type="EMBL" id="CP018889">
    <property type="protein sequence ID" value="AUI68291.1"/>
    <property type="molecule type" value="Genomic_DNA"/>
</dbReference>
<feature type="domain" description="Type II/III secretion system secretin-like" evidence="3">
    <location>
        <begin position="268"/>
        <end position="394"/>
    </location>
</feature>
<keyword evidence="5" id="KW-1185">Reference proteome</keyword>
<evidence type="ECO:0000259" key="3">
    <source>
        <dbReference type="Pfam" id="PF00263"/>
    </source>
</evidence>
<dbReference type="PANTHER" id="PTHR30332">
    <property type="entry name" value="PROBABLE GENERAL SECRETION PATHWAY PROTEIN D"/>
    <property type="match status" value="1"/>
</dbReference>
<feature type="signal peptide" evidence="2">
    <location>
        <begin position="1"/>
        <end position="16"/>
    </location>
</feature>
<dbReference type="PANTHER" id="PTHR30332:SF17">
    <property type="entry name" value="TYPE IV PILIATION SYSTEM PROTEIN DR_0774-RELATED"/>
    <property type="match status" value="1"/>
</dbReference>
<dbReference type="OrthoDB" id="8981785at2"/>
<evidence type="ECO:0000313" key="5">
    <source>
        <dbReference type="Proteomes" id="UP000234271"/>
    </source>
</evidence>
<accession>A0A2N9YCV4</accession>
<keyword evidence="2" id="KW-0732">Signal</keyword>
<evidence type="ECO:0000256" key="1">
    <source>
        <dbReference type="RuleBase" id="RU004003"/>
    </source>
</evidence>
<reference evidence="5" key="1">
    <citation type="submission" date="2016-12" db="EMBL/GenBank/DDBJ databases">
        <title>Complete Genome Sequence of Beggiatoa leptomitiformis D-401.</title>
        <authorList>
            <person name="Fomenkov A."/>
            <person name="Vincze T."/>
            <person name="Grabovich M."/>
            <person name="Anton B.P."/>
            <person name="Dubinina G."/>
            <person name="Orlova M."/>
            <person name="Belousova E."/>
            <person name="Roberts R.J."/>
        </authorList>
    </citation>
    <scope>NUCLEOTIDE SEQUENCE [LARGE SCALE GENOMIC DNA]</scope>
    <source>
        <strain evidence="5">D-401</strain>
    </source>
</reference>
<gene>
    <name evidence="4" type="ORF">BLE401_05975</name>
</gene>
<comment type="similarity">
    <text evidence="1">Belongs to the bacterial secretin family.</text>
</comment>
<dbReference type="AlphaFoldDB" id="A0A2N9YCV4"/>
<organism evidence="4 5">
    <name type="scientific">Beggiatoa leptomitoformis</name>
    <dbReference type="NCBI Taxonomy" id="288004"/>
    <lineage>
        <taxon>Bacteria</taxon>
        <taxon>Pseudomonadati</taxon>
        <taxon>Pseudomonadota</taxon>
        <taxon>Gammaproteobacteria</taxon>
        <taxon>Thiotrichales</taxon>
        <taxon>Thiotrichaceae</taxon>
        <taxon>Beggiatoa</taxon>
    </lineage>
</organism>
<dbReference type="RefSeq" id="WP_101539141.1">
    <property type="nucleotide sequence ID" value="NZ_CP012373.2"/>
</dbReference>
<evidence type="ECO:0000313" key="4">
    <source>
        <dbReference type="EMBL" id="AUI68291.1"/>
    </source>
</evidence>
<dbReference type="Pfam" id="PF00263">
    <property type="entry name" value="Secretin"/>
    <property type="match status" value="1"/>
</dbReference>
<feature type="chain" id="PRO_5014718461" description="Type II/III secretion system secretin-like domain-containing protein" evidence="2">
    <location>
        <begin position="17"/>
        <end position="444"/>
    </location>
</feature>
<protein>
    <recommendedName>
        <fullName evidence="3">Type II/III secretion system secretin-like domain-containing protein</fullName>
    </recommendedName>
</protein>
<proteinExistence type="inferred from homology"/>
<sequence length="444" mass="49742">MYRFLMIYLLSFSVFAVETGKAPAGLSISFERIDIPTLLDMVYTDILQQSYLVHSDVLARKDLITVRLRAGFPIAQLDGFMRNLLLSYGITVEKKKEYLYFKPLQPTSQTIPLETFFYVPRYRSADYLLNLLKPVLQNYLTVPQDTIADSTGSHAEGIAAGSQVGVNPLAKTAYSTENNDSLILIVPQDKVSELKVLIEQLDVPAKQVHVRAYVYEVTNNKNENSNALQVAMNLLSSKLQINIGALRSSGQTAVLNTGDFDLIFNVFSTDTRFKTVSSPSLFVRSGESAQFVVGTETPVLTGVSNTDKYQAQQVDYRTSGVVFKIKPVILEDTIDLDIHQQVSSFVNTTTGVADSPTLLKREIATRLNIQNRQLIVISGLRENKLQDDNTYFPFTSWSMGSEQSEQTSDIIMFLYCELMDEVNQGQRFALSHNLDDFIISLPDK</sequence>